<organism evidence="1 2">
    <name type="scientific">Rubus argutus</name>
    <name type="common">Southern blackberry</name>
    <dbReference type="NCBI Taxonomy" id="59490"/>
    <lineage>
        <taxon>Eukaryota</taxon>
        <taxon>Viridiplantae</taxon>
        <taxon>Streptophyta</taxon>
        <taxon>Embryophyta</taxon>
        <taxon>Tracheophyta</taxon>
        <taxon>Spermatophyta</taxon>
        <taxon>Magnoliopsida</taxon>
        <taxon>eudicotyledons</taxon>
        <taxon>Gunneridae</taxon>
        <taxon>Pentapetalae</taxon>
        <taxon>rosids</taxon>
        <taxon>fabids</taxon>
        <taxon>Rosales</taxon>
        <taxon>Rosaceae</taxon>
        <taxon>Rosoideae</taxon>
        <taxon>Rosoideae incertae sedis</taxon>
        <taxon>Rubus</taxon>
    </lineage>
</organism>
<reference evidence="1 2" key="1">
    <citation type="journal article" date="2023" name="G3 (Bethesda)">
        <title>A chromosome-length genome assembly and annotation of blackberry (Rubus argutus, cv. 'Hillquist').</title>
        <authorList>
            <person name="Bruna T."/>
            <person name="Aryal R."/>
            <person name="Dudchenko O."/>
            <person name="Sargent D.J."/>
            <person name="Mead D."/>
            <person name="Buti M."/>
            <person name="Cavallini A."/>
            <person name="Hytonen T."/>
            <person name="Andres J."/>
            <person name="Pham M."/>
            <person name="Weisz D."/>
            <person name="Mascagni F."/>
            <person name="Usai G."/>
            <person name="Natali L."/>
            <person name="Bassil N."/>
            <person name="Fernandez G.E."/>
            <person name="Lomsadze A."/>
            <person name="Armour M."/>
            <person name="Olukolu B."/>
            <person name="Poorten T."/>
            <person name="Britton C."/>
            <person name="Davik J."/>
            <person name="Ashrafi H."/>
            <person name="Aiden E.L."/>
            <person name="Borodovsky M."/>
            <person name="Worthington M."/>
        </authorList>
    </citation>
    <scope>NUCLEOTIDE SEQUENCE [LARGE SCALE GENOMIC DNA]</scope>
    <source>
        <strain evidence="1">PI 553951</strain>
    </source>
</reference>
<keyword evidence="2" id="KW-1185">Reference proteome</keyword>
<comment type="caution">
    <text evidence="1">The sequence shown here is derived from an EMBL/GenBank/DDBJ whole genome shotgun (WGS) entry which is preliminary data.</text>
</comment>
<proteinExistence type="predicted"/>
<dbReference type="AlphaFoldDB" id="A0AAW1YJB2"/>
<sequence length="124" mass="14133">MVLLYHGTCRHLSRRLQVGEYFIKNLVLTATNRQLCNQGGKKLVIFKSGDSYENLDLIVHPTFNRKIQLICITCKDQMVIVSERVFATAAALGIVDEIWATRDCISLFLMEFHSSRDREAGDGR</sequence>
<protein>
    <submittedName>
        <fullName evidence="1">Uncharacterized protein</fullName>
    </submittedName>
</protein>
<dbReference type="Proteomes" id="UP001457282">
    <property type="component" value="Unassembled WGS sequence"/>
</dbReference>
<name>A0AAW1YJB2_RUBAR</name>
<dbReference type="EMBL" id="JBEDUW010000001">
    <property type="protein sequence ID" value="KAK9948716.1"/>
    <property type="molecule type" value="Genomic_DNA"/>
</dbReference>
<evidence type="ECO:0000313" key="1">
    <source>
        <dbReference type="EMBL" id="KAK9948716.1"/>
    </source>
</evidence>
<evidence type="ECO:0000313" key="2">
    <source>
        <dbReference type="Proteomes" id="UP001457282"/>
    </source>
</evidence>
<gene>
    <name evidence="1" type="ORF">M0R45_004281</name>
</gene>
<accession>A0AAW1YJB2</accession>